<protein>
    <submittedName>
        <fullName evidence="1">Uncharacterized protein</fullName>
    </submittedName>
</protein>
<dbReference type="EMBL" id="PJEX01000011">
    <property type="protein sequence ID" value="TKW59330.1"/>
    <property type="molecule type" value="Genomic_DNA"/>
</dbReference>
<evidence type="ECO:0000313" key="2">
    <source>
        <dbReference type="Proteomes" id="UP000310108"/>
    </source>
</evidence>
<gene>
    <name evidence="1" type="ORF">CTA1_7156</name>
</gene>
<evidence type="ECO:0000313" key="1">
    <source>
        <dbReference type="EMBL" id="TKW59330.1"/>
    </source>
</evidence>
<keyword evidence="2" id="KW-1185">Reference proteome</keyword>
<reference evidence="1 2" key="1">
    <citation type="journal article" date="2019" name="PLoS ONE">
        <title>Comparative genome analysis indicates high evolutionary potential of pathogenicity genes in Colletotrichum tanaceti.</title>
        <authorList>
            <person name="Lelwala R.V."/>
            <person name="Korhonen P.K."/>
            <person name="Young N.D."/>
            <person name="Scott J.B."/>
            <person name="Ades P.A."/>
            <person name="Gasser R.B."/>
            <person name="Taylor P.W.J."/>
        </authorList>
    </citation>
    <scope>NUCLEOTIDE SEQUENCE [LARGE SCALE GENOMIC DNA]</scope>
    <source>
        <strain evidence="1">BRIP57314</strain>
    </source>
</reference>
<comment type="caution">
    <text evidence="1">The sequence shown here is derived from an EMBL/GenBank/DDBJ whole genome shotgun (WGS) entry which is preliminary data.</text>
</comment>
<sequence length="114" mass="12543">MLILLCGSKRTGFANAQGKVPPDRPRLWRSASWWPTKRPLGGIAVTCQRSACKASHASATGSQGIAARSAVRLARVGLWVEKRRSDGLLRRPYIASIAISKQTTPSLHHEREDR</sequence>
<accession>A0A4U6XTQ7</accession>
<proteinExistence type="predicted"/>
<organism evidence="1 2">
    <name type="scientific">Colletotrichum tanaceti</name>
    <dbReference type="NCBI Taxonomy" id="1306861"/>
    <lineage>
        <taxon>Eukaryota</taxon>
        <taxon>Fungi</taxon>
        <taxon>Dikarya</taxon>
        <taxon>Ascomycota</taxon>
        <taxon>Pezizomycotina</taxon>
        <taxon>Sordariomycetes</taxon>
        <taxon>Hypocreomycetidae</taxon>
        <taxon>Glomerellales</taxon>
        <taxon>Glomerellaceae</taxon>
        <taxon>Colletotrichum</taxon>
        <taxon>Colletotrichum destructivum species complex</taxon>
    </lineage>
</organism>
<dbReference type="AlphaFoldDB" id="A0A4U6XTQ7"/>
<dbReference type="Proteomes" id="UP000310108">
    <property type="component" value="Unassembled WGS sequence"/>
</dbReference>
<name>A0A4U6XTQ7_9PEZI</name>